<dbReference type="InterPro" id="IPR000873">
    <property type="entry name" value="AMP-dep_synth/lig_dom"/>
</dbReference>
<keyword evidence="6" id="KW-1185">Reference proteome</keyword>
<dbReference type="GO" id="GO:0031956">
    <property type="term" value="F:medium-chain fatty acid-CoA ligase activity"/>
    <property type="evidence" value="ECO:0007669"/>
    <property type="project" value="TreeGrafter"/>
</dbReference>
<keyword evidence="2 5" id="KW-0436">Ligase</keyword>
<dbReference type="Gene3D" id="3.30.300.30">
    <property type="match status" value="1"/>
</dbReference>
<evidence type="ECO:0000313" key="5">
    <source>
        <dbReference type="EMBL" id="SEP48730.1"/>
    </source>
</evidence>
<feature type="domain" description="AMP-binding enzyme C-terminal" evidence="4">
    <location>
        <begin position="460"/>
        <end position="537"/>
    </location>
</feature>
<evidence type="ECO:0000259" key="3">
    <source>
        <dbReference type="Pfam" id="PF00501"/>
    </source>
</evidence>
<sequence>MDAKLATVHDRYSATEIAAYYEAGLWEPTSFAELAAQQAAARPDRPFLIDSTSSVTFAEFRDWALRLAVGLRRSGIGRGDRVAVQLPNWAEFPVLAAALSRIGAILVPIMPIYREDEVAYVLRHSGAVAAVTCEAFRKFDHLGMFAGLRREVPELRQVYVARPDRAPDPAVATPLSDLVAEGDIEALEAEAGPDSSPDDGFLIVYTSGTTSRPKGCFHTFNTLRASAAAIAEGLRYGERDVQFGPSPITHSTGLVTSVVLPLLKGATSCLMEVFEPEAGLRWIERYGCTAAVTATPFLQMLMSAYDPEKHDASSLRFWVCAGSPIPGAVVAKAGELFSGCRTLSLYGRSENMLTTMCTAADPAEQAAHSDGAAVAGAQVEVVDQDGREVPRGEEGDIAYRGPSHMLEYFRDEAQTEALFTPDGFSRSGDLGRMDAEGYVRVTGRLKDIVIRGGMNISAREVEDHLAEHPGIAGVAVVGMPDERLGEKVCAYVTPAGPGAGPTLREITDFLRARHVAVQKLPERLEVVSELPMTATGKVKKHELREDIRTKLASG</sequence>
<name>A0A1H8Y8Y6_9PSEU</name>
<evidence type="ECO:0000256" key="1">
    <source>
        <dbReference type="ARBA" id="ARBA00006432"/>
    </source>
</evidence>
<evidence type="ECO:0000259" key="4">
    <source>
        <dbReference type="Pfam" id="PF13193"/>
    </source>
</evidence>
<organism evidence="5 6">
    <name type="scientific">Amycolatopsis saalfeldensis</name>
    <dbReference type="NCBI Taxonomy" id="394193"/>
    <lineage>
        <taxon>Bacteria</taxon>
        <taxon>Bacillati</taxon>
        <taxon>Actinomycetota</taxon>
        <taxon>Actinomycetes</taxon>
        <taxon>Pseudonocardiales</taxon>
        <taxon>Pseudonocardiaceae</taxon>
        <taxon>Amycolatopsis</taxon>
    </lineage>
</organism>
<accession>A0A1H8Y8Y6</accession>
<gene>
    <name evidence="5" type="ORF">SAMN04489732_112140</name>
</gene>
<dbReference type="AlphaFoldDB" id="A0A1H8Y8Y6"/>
<dbReference type="InterPro" id="IPR020845">
    <property type="entry name" value="AMP-binding_CS"/>
</dbReference>
<evidence type="ECO:0000313" key="6">
    <source>
        <dbReference type="Proteomes" id="UP000198582"/>
    </source>
</evidence>
<dbReference type="InterPro" id="IPR025110">
    <property type="entry name" value="AMP-bd_C"/>
</dbReference>
<proteinExistence type="inferred from homology"/>
<dbReference type="Proteomes" id="UP000198582">
    <property type="component" value="Unassembled WGS sequence"/>
</dbReference>
<evidence type="ECO:0000256" key="2">
    <source>
        <dbReference type="ARBA" id="ARBA00022598"/>
    </source>
</evidence>
<dbReference type="GO" id="GO:0006631">
    <property type="term" value="P:fatty acid metabolic process"/>
    <property type="evidence" value="ECO:0007669"/>
    <property type="project" value="TreeGrafter"/>
</dbReference>
<dbReference type="PANTHER" id="PTHR43201:SF5">
    <property type="entry name" value="MEDIUM-CHAIN ACYL-COA LIGASE ACSF2, MITOCHONDRIAL"/>
    <property type="match status" value="1"/>
</dbReference>
<dbReference type="STRING" id="394193.SAMN04489732_112140"/>
<comment type="similarity">
    <text evidence="1">Belongs to the ATP-dependent AMP-binding enzyme family.</text>
</comment>
<dbReference type="OrthoDB" id="9803968at2"/>
<dbReference type="SUPFAM" id="SSF56801">
    <property type="entry name" value="Acetyl-CoA synthetase-like"/>
    <property type="match status" value="1"/>
</dbReference>
<dbReference type="EMBL" id="FOEF01000012">
    <property type="protein sequence ID" value="SEP48730.1"/>
    <property type="molecule type" value="Genomic_DNA"/>
</dbReference>
<dbReference type="PANTHER" id="PTHR43201">
    <property type="entry name" value="ACYL-COA SYNTHETASE"/>
    <property type="match status" value="1"/>
</dbReference>
<dbReference type="InterPro" id="IPR045851">
    <property type="entry name" value="AMP-bd_C_sf"/>
</dbReference>
<dbReference type="Pfam" id="PF13193">
    <property type="entry name" value="AMP-binding_C"/>
    <property type="match status" value="1"/>
</dbReference>
<dbReference type="PROSITE" id="PS00455">
    <property type="entry name" value="AMP_BINDING"/>
    <property type="match status" value="1"/>
</dbReference>
<dbReference type="RefSeq" id="WP_091620969.1">
    <property type="nucleotide sequence ID" value="NZ_FOEF01000012.1"/>
</dbReference>
<feature type="domain" description="AMP-dependent synthetase/ligase" evidence="3">
    <location>
        <begin position="37"/>
        <end position="409"/>
    </location>
</feature>
<dbReference type="Gene3D" id="3.40.50.12780">
    <property type="entry name" value="N-terminal domain of ligase-like"/>
    <property type="match status" value="1"/>
</dbReference>
<dbReference type="InterPro" id="IPR042099">
    <property type="entry name" value="ANL_N_sf"/>
</dbReference>
<protein>
    <submittedName>
        <fullName evidence="5">Cyclohexanecarboxylate-CoA ligase</fullName>
    </submittedName>
</protein>
<dbReference type="Pfam" id="PF00501">
    <property type="entry name" value="AMP-binding"/>
    <property type="match status" value="1"/>
</dbReference>
<reference evidence="5 6" key="1">
    <citation type="submission" date="2016-10" db="EMBL/GenBank/DDBJ databases">
        <authorList>
            <person name="de Groot N.N."/>
        </authorList>
    </citation>
    <scope>NUCLEOTIDE SEQUENCE [LARGE SCALE GENOMIC DNA]</scope>
    <source>
        <strain evidence="5 6">DSM 44993</strain>
    </source>
</reference>